<keyword evidence="3" id="KW-0804">Transcription</keyword>
<keyword evidence="2" id="KW-0238">DNA-binding</keyword>
<feature type="domain" description="HTH gntR-type" evidence="4">
    <location>
        <begin position="10"/>
        <end position="77"/>
    </location>
</feature>
<protein>
    <submittedName>
        <fullName evidence="5">Probable transcriptional regulator</fullName>
    </submittedName>
</protein>
<dbReference type="InterPro" id="IPR008920">
    <property type="entry name" value="TF_FadR/GntR_C"/>
</dbReference>
<dbReference type="PROSITE" id="PS50949">
    <property type="entry name" value="HTH_GNTR"/>
    <property type="match status" value="1"/>
</dbReference>
<dbReference type="Gene3D" id="1.10.10.10">
    <property type="entry name" value="Winged helix-like DNA-binding domain superfamily/Winged helix DNA-binding domain"/>
    <property type="match status" value="1"/>
</dbReference>
<name>Q1N1E2_9GAMM</name>
<dbReference type="PANTHER" id="PTHR43537:SF49">
    <property type="entry name" value="TRANSCRIPTIONAL REGULATORY PROTEIN"/>
    <property type="match status" value="1"/>
</dbReference>
<dbReference type="InterPro" id="IPR036390">
    <property type="entry name" value="WH_DNA-bd_sf"/>
</dbReference>
<dbReference type="InterPro" id="IPR000524">
    <property type="entry name" value="Tscrpt_reg_HTH_GntR"/>
</dbReference>
<dbReference type="Pfam" id="PF07729">
    <property type="entry name" value="FCD"/>
    <property type="match status" value="1"/>
</dbReference>
<gene>
    <name evidence="5" type="ORF">RED65_03680</name>
</gene>
<dbReference type="GO" id="GO:0003677">
    <property type="term" value="F:DNA binding"/>
    <property type="evidence" value="ECO:0007669"/>
    <property type="project" value="UniProtKB-KW"/>
</dbReference>
<dbReference type="OrthoDB" id="6627771at2"/>
<dbReference type="SMART" id="SM00895">
    <property type="entry name" value="FCD"/>
    <property type="match status" value="1"/>
</dbReference>
<dbReference type="RefSeq" id="WP_007019068.1">
    <property type="nucleotide sequence ID" value="NZ_CH724120.1"/>
</dbReference>
<evidence type="ECO:0000313" key="6">
    <source>
        <dbReference type="Proteomes" id="UP000004263"/>
    </source>
</evidence>
<dbReference type="AlphaFoldDB" id="Q1N1E2"/>
<organism evidence="5 6">
    <name type="scientific">Bermanella marisrubri</name>
    <dbReference type="NCBI Taxonomy" id="207949"/>
    <lineage>
        <taxon>Bacteria</taxon>
        <taxon>Pseudomonadati</taxon>
        <taxon>Pseudomonadota</taxon>
        <taxon>Gammaproteobacteria</taxon>
        <taxon>Oceanospirillales</taxon>
        <taxon>Oceanospirillaceae</taxon>
        <taxon>Bermanella</taxon>
    </lineage>
</organism>
<keyword evidence="6" id="KW-1185">Reference proteome</keyword>
<dbReference type="EMBL" id="AAQH01000010">
    <property type="protein sequence ID" value="EAT12108.1"/>
    <property type="molecule type" value="Genomic_DNA"/>
</dbReference>
<dbReference type="Proteomes" id="UP000004263">
    <property type="component" value="Unassembled WGS sequence"/>
</dbReference>
<reference evidence="5 6" key="1">
    <citation type="submission" date="2006-03" db="EMBL/GenBank/DDBJ databases">
        <authorList>
            <person name="Pinhassi J."/>
            <person name="Pedros-Alio C."/>
            <person name="Ferriera S."/>
            <person name="Johnson J."/>
            <person name="Kravitz S."/>
            <person name="Halpern A."/>
            <person name="Remington K."/>
            <person name="Beeson K."/>
            <person name="Tran B."/>
            <person name="Rogers Y.-H."/>
            <person name="Friedman R."/>
            <person name="Venter J.C."/>
        </authorList>
    </citation>
    <scope>NUCLEOTIDE SEQUENCE [LARGE SCALE GENOMIC DNA]</scope>
    <source>
        <strain evidence="5 6">RED65</strain>
    </source>
</reference>
<comment type="caution">
    <text evidence="5">The sequence shown here is derived from an EMBL/GenBank/DDBJ whole genome shotgun (WGS) entry which is preliminary data.</text>
</comment>
<accession>Q1N1E2</accession>
<evidence type="ECO:0000256" key="3">
    <source>
        <dbReference type="ARBA" id="ARBA00023163"/>
    </source>
</evidence>
<dbReference type="InterPro" id="IPR036388">
    <property type="entry name" value="WH-like_DNA-bd_sf"/>
</dbReference>
<evidence type="ECO:0000259" key="4">
    <source>
        <dbReference type="PROSITE" id="PS50949"/>
    </source>
</evidence>
<dbReference type="InterPro" id="IPR011711">
    <property type="entry name" value="GntR_C"/>
</dbReference>
<dbReference type="PANTHER" id="PTHR43537">
    <property type="entry name" value="TRANSCRIPTIONAL REGULATOR, GNTR FAMILY"/>
    <property type="match status" value="1"/>
</dbReference>
<sequence length="229" mass="26300">MDIEENAGTQTLSDRVFEQIQEAIVSGEIPQGEKVSESGIGQRYGVSRGPLREAIRRLEGRKLLVRIPHSGVRVVTLTHEELIEIYQIRESLEALACELAAENMSDNEIEELGALLQQHQDYIHAHGGKRYYQQEGDWDFHYRIIHASGNKRLIDLLCGELYQLIRMYRNKGSQSTSRPLKAFEEHQQIFNALKQRDGELAGILMGRHIRASRRNIQDQIAEQINDQQK</sequence>
<dbReference type="GO" id="GO:0003700">
    <property type="term" value="F:DNA-binding transcription factor activity"/>
    <property type="evidence" value="ECO:0007669"/>
    <property type="project" value="InterPro"/>
</dbReference>
<keyword evidence="1" id="KW-0805">Transcription regulation</keyword>
<dbReference type="SUPFAM" id="SSF46785">
    <property type="entry name" value="Winged helix' DNA-binding domain"/>
    <property type="match status" value="1"/>
</dbReference>
<evidence type="ECO:0000256" key="1">
    <source>
        <dbReference type="ARBA" id="ARBA00023015"/>
    </source>
</evidence>
<dbReference type="CDD" id="cd07377">
    <property type="entry name" value="WHTH_GntR"/>
    <property type="match status" value="1"/>
</dbReference>
<dbReference type="SUPFAM" id="SSF48008">
    <property type="entry name" value="GntR ligand-binding domain-like"/>
    <property type="match status" value="1"/>
</dbReference>
<dbReference type="HOGENOM" id="CLU_017584_5_1_6"/>
<proteinExistence type="predicted"/>
<evidence type="ECO:0000313" key="5">
    <source>
        <dbReference type="EMBL" id="EAT12108.1"/>
    </source>
</evidence>
<dbReference type="Pfam" id="PF00392">
    <property type="entry name" value="GntR"/>
    <property type="match status" value="1"/>
</dbReference>
<dbReference type="STRING" id="207949.RED65_03680"/>
<dbReference type="Gene3D" id="1.20.120.530">
    <property type="entry name" value="GntR ligand-binding domain-like"/>
    <property type="match status" value="1"/>
</dbReference>
<dbReference type="SMART" id="SM00345">
    <property type="entry name" value="HTH_GNTR"/>
    <property type="match status" value="1"/>
</dbReference>
<evidence type="ECO:0000256" key="2">
    <source>
        <dbReference type="ARBA" id="ARBA00023125"/>
    </source>
</evidence>